<proteinExistence type="predicted"/>
<dbReference type="Gene3D" id="3.40.462.20">
    <property type="match status" value="1"/>
</dbReference>
<organism evidence="4">
    <name type="scientific">Daucus carota subsp. sativus</name>
    <name type="common">Carrot</name>
    <dbReference type="NCBI Taxonomy" id="79200"/>
    <lineage>
        <taxon>Eukaryota</taxon>
        <taxon>Viridiplantae</taxon>
        <taxon>Streptophyta</taxon>
        <taxon>Embryophyta</taxon>
        <taxon>Tracheophyta</taxon>
        <taxon>Spermatophyta</taxon>
        <taxon>Magnoliopsida</taxon>
        <taxon>eudicotyledons</taxon>
        <taxon>Gunneridae</taxon>
        <taxon>Pentapetalae</taxon>
        <taxon>asterids</taxon>
        <taxon>campanulids</taxon>
        <taxon>Apiales</taxon>
        <taxon>Apiaceae</taxon>
        <taxon>Apioideae</taxon>
        <taxon>Scandiceae</taxon>
        <taxon>Daucinae</taxon>
        <taxon>Daucus</taxon>
        <taxon>Daucus sect. Daucus</taxon>
    </lineage>
</organism>
<evidence type="ECO:0000256" key="2">
    <source>
        <dbReference type="ARBA" id="ARBA00022827"/>
    </source>
</evidence>
<evidence type="ECO:0000259" key="3">
    <source>
        <dbReference type="Pfam" id="PF08031"/>
    </source>
</evidence>
<dbReference type="OMA" id="HIEWIRE"/>
<dbReference type="AlphaFoldDB" id="A0A166IIS6"/>
<keyword evidence="2" id="KW-0274">FAD</keyword>
<evidence type="ECO:0000313" key="4">
    <source>
        <dbReference type="EMBL" id="KZN11177.1"/>
    </source>
</evidence>
<dbReference type="EMBL" id="LNRQ01000001">
    <property type="protein sequence ID" value="KZN11177.1"/>
    <property type="molecule type" value="Genomic_DNA"/>
</dbReference>
<sequence>MQTTADQKGKNITTVTSSYQALFLGRTKELVRIMSRVFPELGLNKKDCIEMSWLESVLYHAGYPRTTPTEVLLQPKPLFRYYFKGKSDFVKDLVPESALQGLFTRLLKEFFPVVQFSPYGGIMSKISESEIPFPHRKDYMYSIQYLTAWNDANKDSSTNHINWIRDVYKYMAPYVSKSPRAAYVNYRDLDLGINKNGNTSFVEASAWGLKYFKGNFERLVRVKSEVDPDNFFRHEQSIPALPKRKY</sequence>
<feature type="domain" description="Berberine/berberine-like" evidence="3">
    <location>
        <begin position="182"/>
        <end position="239"/>
    </location>
</feature>
<dbReference type="STRING" id="79200.A0A166IIS6"/>
<keyword evidence="1" id="KW-0285">Flavoprotein</keyword>
<dbReference type="PANTHER" id="PTHR32448">
    <property type="entry name" value="OS08G0158400 PROTEIN"/>
    <property type="match status" value="1"/>
</dbReference>
<protein>
    <recommendedName>
        <fullName evidence="3">Berberine/berberine-like domain-containing protein</fullName>
    </recommendedName>
</protein>
<name>A0A166IIS6_DAUCS</name>
<dbReference type="Gene3D" id="3.30.465.10">
    <property type="match status" value="1"/>
</dbReference>
<accession>A0A166IIS6</accession>
<evidence type="ECO:0000256" key="1">
    <source>
        <dbReference type="ARBA" id="ARBA00022630"/>
    </source>
</evidence>
<dbReference type="GO" id="GO:0016491">
    <property type="term" value="F:oxidoreductase activity"/>
    <property type="evidence" value="ECO:0007669"/>
    <property type="project" value="InterPro"/>
</dbReference>
<dbReference type="GO" id="GO:0050660">
    <property type="term" value="F:flavin adenine dinucleotide binding"/>
    <property type="evidence" value="ECO:0007669"/>
    <property type="project" value="InterPro"/>
</dbReference>
<reference evidence="4" key="1">
    <citation type="journal article" date="2016" name="Nat. Genet.">
        <title>A high-quality carrot genome assembly provides new insights into carotenoid accumulation and asterid genome evolution.</title>
        <authorList>
            <person name="Iorizzo M."/>
            <person name="Ellison S."/>
            <person name="Senalik D."/>
            <person name="Zeng P."/>
            <person name="Satapoomin P."/>
            <person name="Huang J."/>
            <person name="Bowman M."/>
            <person name="Iovene M."/>
            <person name="Sanseverino W."/>
            <person name="Cavagnaro P."/>
            <person name="Yildiz M."/>
            <person name="Macko-Podgorni A."/>
            <person name="Moranska E."/>
            <person name="Grzebelus E."/>
            <person name="Grzebelus D."/>
            <person name="Ashrafi H."/>
            <person name="Zheng Z."/>
            <person name="Cheng S."/>
            <person name="Spooner D."/>
            <person name="Van Deynze A."/>
            <person name="Simon P."/>
        </authorList>
    </citation>
    <scope>NUCLEOTIDE SEQUENCE [LARGE SCALE GENOMIC DNA]</scope>
    <source>
        <tissue evidence="4">Leaf</tissue>
    </source>
</reference>
<dbReference type="Gramene" id="KZN11177">
    <property type="protein sequence ID" value="KZN11177"/>
    <property type="gene ID" value="DCAR_003833"/>
</dbReference>
<comment type="caution">
    <text evidence="4">The sequence shown here is derived from an EMBL/GenBank/DDBJ whole genome shotgun (WGS) entry which is preliminary data.</text>
</comment>
<dbReference type="InterPro" id="IPR012951">
    <property type="entry name" value="BBE"/>
</dbReference>
<dbReference type="Pfam" id="PF08031">
    <property type="entry name" value="BBE"/>
    <property type="match status" value="1"/>
</dbReference>
<gene>
    <name evidence="4" type="ORF">DCAR_003833</name>
</gene>
<dbReference type="InterPro" id="IPR016169">
    <property type="entry name" value="FAD-bd_PCMH_sub2"/>
</dbReference>